<evidence type="ECO:0008006" key="6">
    <source>
        <dbReference type="Google" id="ProtNLM"/>
    </source>
</evidence>
<dbReference type="PANTHER" id="PTHR47165">
    <property type="entry name" value="OS03G0429900 PROTEIN"/>
    <property type="match status" value="1"/>
</dbReference>
<evidence type="ECO:0000259" key="3">
    <source>
        <dbReference type="Pfam" id="PF21530"/>
    </source>
</evidence>
<dbReference type="Pfam" id="PF08646">
    <property type="entry name" value="Rep_fac-A_C"/>
    <property type="match status" value="1"/>
</dbReference>
<gene>
    <name evidence="4" type="ORF">POM88_019899</name>
</gene>
<dbReference type="Gene3D" id="2.40.50.140">
    <property type="entry name" value="Nucleic acid-binding proteins"/>
    <property type="match status" value="2"/>
</dbReference>
<dbReference type="Pfam" id="PF21530">
    <property type="entry name" value="Pif1_2B_dom"/>
    <property type="match status" value="1"/>
</dbReference>
<feature type="domain" description="DNA helicase Pif1-like 2B" evidence="3">
    <location>
        <begin position="83"/>
        <end position="115"/>
    </location>
</feature>
<organism evidence="4 5">
    <name type="scientific">Heracleum sosnowskyi</name>
    <dbReference type="NCBI Taxonomy" id="360622"/>
    <lineage>
        <taxon>Eukaryota</taxon>
        <taxon>Viridiplantae</taxon>
        <taxon>Streptophyta</taxon>
        <taxon>Embryophyta</taxon>
        <taxon>Tracheophyta</taxon>
        <taxon>Spermatophyta</taxon>
        <taxon>Magnoliopsida</taxon>
        <taxon>eudicotyledons</taxon>
        <taxon>Gunneridae</taxon>
        <taxon>Pentapetalae</taxon>
        <taxon>asterids</taxon>
        <taxon>campanulids</taxon>
        <taxon>Apiales</taxon>
        <taxon>Apiaceae</taxon>
        <taxon>Apioideae</taxon>
        <taxon>apioid superclade</taxon>
        <taxon>Tordylieae</taxon>
        <taxon>Tordyliinae</taxon>
        <taxon>Heracleum</taxon>
    </lineage>
</organism>
<feature type="domain" description="Replication factor A C-terminal" evidence="2">
    <location>
        <begin position="307"/>
        <end position="419"/>
    </location>
</feature>
<dbReference type="SUPFAM" id="SSF50249">
    <property type="entry name" value="Nucleic acid-binding proteins"/>
    <property type="match status" value="3"/>
</dbReference>
<dbReference type="EMBL" id="JAUIZM010000005">
    <property type="protein sequence ID" value="KAK1382164.1"/>
    <property type="molecule type" value="Genomic_DNA"/>
</dbReference>
<evidence type="ECO:0000313" key="4">
    <source>
        <dbReference type="EMBL" id="KAK1382164.1"/>
    </source>
</evidence>
<reference evidence="4" key="1">
    <citation type="submission" date="2023-02" db="EMBL/GenBank/DDBJ databases">
        <title>Genome of toxic invasive species Heracleum sosnowskyi carries increased number of genes despite the absence of recent whole-genome duplications.</title>
        <authorList>
            <person name="Schelkunov M."/>
            <person name="Shtratnikova V."/>
            <person name="Makarenko M."/>
            <person name="Klepikova A."/>
            <person name="Omelchenko D."/>
            <person name="Novikova G."/>
            <person name="Obukhova E."/>
            <person name="Bogdanov V."/>
            <person name="Penin A."/>
            <person name="Logacheva M."/>
        </authorList>
    </citation>
    <scope>NUCLEOTIDE SEQUENCE</scope>
    <source>
        <strain evidence="4">Hsosn_3</strain>
        <tissue evidence="4">Leaf</tissue>
    </source>
</reference>
<evidence type="ECO:0000256" key="1">
    <source>
        <dbReference type="SAM" id="MobiDB-lite"/>
    </source>
</evidence>
<feature type="region of interest" description="Disordered" evidence="1">
    <location>
        <begin position="416"/>
        <end position="467"/>
    </location>
</feature>
<dbReference type="InterPro" id="IPR013955">
    <property type="entry name" value="Rep_factor-A_C"/>
</dbReference>
<sequence length="467" mass="53211">MNSGDDGKKVIIDALYSELLSKHDEPGYFRDRAILTPINADVDIINTEVLKLSPGKCKVYRSYDSICKSSINYEAHENMYPIEFLNSLKFAGVPNHELQLEVGAPIVLLRNISPARVILQKTMSGGYQFIRELSAEKDDFTIKARDNHIHVIIPVNQFDKFSNKLHVGNTYLISNIKIVPDPGTYRPLPGDKALNFYWKTIVKKVDGDSRISAYKFHFVQFDQAKTRVGDVVDLMDVVGRLTTFTEPQTTSNGSEKIDILIENQRGEKIKITLWEDKSMAFLQEDTIRNSNTHVIITGTVTKKNWRSCFKRINGAGGNNQCHNCPNKDATPKYKYRVILKVKDATADTTFVMFDKQIMTLIGVPVQHILDTEHDATPYKIPAILNNMVGKTCLFNLTLTSDDIHRQQEEYTVTKVAHLRNEDMPIQEDEPYDDHSNRNSGNKEQQKTKQKKPNDEEDSPNKEKVTEE</sequence>
<dbReference type="InterPro" id="IPR049163">
    <property type="entry name" value="Pif1-like_2B_dom"/>
</dbReference>
<evidence type="ECO:0000259" key="2">
    <source>
        <dbReference type="Pfam" id="PF08646"/>
    </source>
</evidence>
<dbReference type="InterPro" id="IPR012340">
    <property type="entry name" value="NA-bd_OB-fold"/>
</dbReference>
<dbReference type="PANTHER" id="PTHR47165:SF4">
    <property type="entry name" value="OS03G0429900 PROTEIN"/>
    <property type="match status" value="1"/>
</dbReference>
<dbReference type="Proteomes" id="UP001237642">
    <property type="component" value="Unassembled WGS sequence"/>
</dbReference>
<proteinExistence type="predicted"/>
<accession>A0AAD8IAI3</accession>
<dbReference type="AlphaFoldDB" id="A0AAD8IAI3"/>
<keyword evidence="5" id="KW-1185">Reference proteome</keyword>
<reference evidence="4" key="2">
    <citation type="submission" date="2023-05" db="EMBL/GenBank/DDBJ databases">
        <authorList>
            <person name="Schelkunov M.I."/>
        </authorList>
    </citation>
    <scope>NUCLEOTIDE SEQUENCE</scope>
    <source>
        <strain evidence="4">Hsosn_3</strain>
        <tissue evidence="4">Leaf</tissue>
    </source>
</reference>
<evidence type="ECO:0000313" key="5">
    <source>
        <dbReference type="Proteomes" id="UP001237642"/>
    </source>
</evidence>
<protein>
    <recommendedName>
        <fullName evidence="6">ATP-dependent DNA helicase</fullName>
    </recommendedName>
</protein>
<comment type="caution">
    <text evidence="4">The sequence shown here is derived from an EMBL/GenBank/DDBJ whole genome shotgun (WGS) entry which is preliminary data.</text>
</comment>
<name>A0AAD8IAI3_9APIA</name>
<feature type="compositionally biased region" description="Basic and acidic residues" evidence="1">
    <location>
        <begin position="458"/>
        <end position="467"/>
    </location>
</feature>